<dbReference type="SUPFAM" id="SSF74653">
    <property type="entry name" value="TolA/TonB C-terminal domain"/>
    <property type="match status" value="1"/>
</dbReference>
<evidence type="ECO:0000313" key="1">
    <source>
        <dbReference type="EMBL" id="MBC5844501.1"/>
    </source>
</evidence>
<dbReference type="EMBL" id="JACRUL010000016">
    <property type="protein sequence ID" value="MBC5844501.1"/>
    <property type="molecule type" value="Genomic_DNA"/>
</dbReference>
<dbReference type="AlphaFoldDB" id="A0A923MZE6"/>
<organism evidence="1 2">
    <name type="scientific">Flavobacterium muglaense</name>
    <dbReference type="NCBI Taxonomy" id="2764716"/>
    <lineage>
        <taxon>Bacteria</taxon>
        <taxon>Pseudomonadati</taxon>
        <taxon>Bacteroidota</taxon>
        <taxon>Flavobacteriia</taxon>
        <taxon>Flavobacteriales</taxon>
        <taxon>Flavobacteriaceae</taxon>
        <taxon>Flavobacterium</taxon>
    </lineage>
</organism>
<gene>
    <name evidence="1" type="ORF">H8R25_08640</name>
</gene>
<evidence type="ECO:0008006" key="3">
    <source>
        <dbReference type="Google" id="ProtNLM"/>
    </source>
</evidence>
<dbReference type="Gene3D" id="3.30.1150.10">
    <property type="match status" value="1"/>
</dbReference>
<evidence type="ECO:0000313" key="2">
    <source>
        <dbReference type="Proteomes" id="UP000641454"/>
    </source>
</evidence>
<comment type="caution">
    <text evidence="1">The sequence shown here is derived from an EMBL/GenBank/DDBJ whole genome shotgun (WGS) entry which is preliminary data.</text>
</comment>
<sequence>MESNYKINIPEPCNEDWNKMKPTAIGRFCNSCAKTVVDFTNMPPDLIVQHLRQNTNVCGRIQKSKLNGLTIQIPNSTLYAQTHYHKIFLLALFITMGTSLFSCADKNGNKQKIEKIEIVNTPQIKNNNPDTIQTIANDTLENKGKPKTKKTKIRFTKIVKSIHNEVTASAVVTDRNDIYEDNNIYGGMSISVSPEYVGGMPLFETFIKNNYEPKLIDKLKASFIIKQNGELSDVKIIQTNHQENSDELVKTLKLSTKWNPAIENGRPIDFVIEIDISITNDTIRRKFIGKKIVPKIDSINISRITKFNHN</sequence>
<dbReference type="RefSeq" id="WP_187018162.1">
    <property type="nucleotide sequence ID" value="NZ_JACRUK010000016.1"/>
</dbReference>
<keyword evidence="2" id="KW-1185">Reference proteome</keyword>
<reference evidence="1 2" key="1">
    <citation type="submission" date="2020-08" db="EMBL/GenBank/DDBJ databases">
        <title>Description of novel Flavobacterium F-392 isolate.</title>
        <authorList>
            <person name="Saticioglu I.B."/>
            <person name="Duman M."/>
            <person name="Altun S."/>
        </authorList>
    </citation>
    <scope>NUCLEOTIDE SEQUENCE [LARGE SCALE GENOMIC DNA]</scope>
    <source>
        <strain evidence="1 2">F-392</strain>
    </source>
</reference>
<accession>A0A923MZE6</accession>
<name>A0A923MZE6_9FLAO</name>
<protein>
    <recommendedName>
        <fullName evidence="3">TonB C-terminal domain-containing protein</fullName>
    </recommendedName>
</protein>
<dbReference type="Proteomes" id="UP000641454">
    <property type="component" value="Unassembled WGS sequence"/>
</dbReference>
<proteinExistence type="predicted"/>